<dbReference type="SMART" id="SM01359">
    <property type="entry name" value="A2M_N_2"/>
    <property type="match status" value="1"/>
</dbReference>
<gene>
    <name evidence="13" type="ORF">PECUL_23A027637</name>
</gene>
<keyword evidence="7" id="KW-1015">Disulfide bond</keyword>
<dbReference type="InterPro" id="IPR050473">
    <property type="entry name" value="A2M/Complement_sys"/>
</dbReference>
<evidence type="ECO:0000256" key="5">
    <source>
        <dbReference type="ARBA" id="ARBA00022729"/>
    </source>
</evidence>
<feature type="domain" description="Alpha-macroglobulin receptor-binding" evidence="12">
    <location>
        <begin position="1364"/>
        <end position="1457"/>
    </location>
</feature>
<dbReference type="Gene3D" id="2.60.40.1940">
    <property type="match status" value="1"/>
</dbReference>
<feature type="domain" description="Alpha-2-macroglobulin bait region" evidence="10">
    <location>
        <begin position="455"/>
        <end position="601"/>
    </location>
</feature>
<protein>
    <submittedName>
        <fullName evidence="13">Ovostatin-like</fullName>
    </submittedName>
</protein>
<dbReference type="PANTHER" id="PTHR11412">
    <property type="entry name" value="MACROGLOBULIN / COMPLEMENT"/>
    <property type="match status" value="1"/>
</dbReference>
<dbReference type="GO" id="GO:0004867">
    <property type="term" value="F:serine-type endopeptidase inhibitor activity"/>
    <property type="evidence" value="ECO:0007669"/>
    <property type="project" value="UniProtKB-KW"/>
</dbReference>
<evidence type="ECO:0000256" key="4">
    <source>
        <dbReference type="ARBA" id="ARBA00022690"/>
    </source>
</evidence>
<dbReference type="PROSITE" id="PS00477">
    <property type="entry name" value="ALPHA_2_MACROGLOBULIN"/>
    <property type="match status" value="1"/>
</dbReference>
<proteinExistence type="inferred from homology"/>
<dbReference type="Gene3D" id="2.60.40.10">
    <property type="entry name" value="Immunoglobulins"/>
    <property type="match status" value="2"/>
</dbReference>
<evidence type="ECO:0000259" key="11">
    <source>
        <dbReference type="SMART" id="SM01360"/>
    </source>
</evidence>
<keyword evidence="14" id="KW-1185">Reference proteome</keyword>
<dbReference type="Pfam" id="PF07678">
    <property type="entry name" value="TED_complement"/>
    <property type="match status" value="1"/>
</dbReference>
<dbReference type="Gene3D" id="2.20.130.20">
    <property type="match status" value="1"/>
</dbReference>
<dbReference type="Proteomes" id="UP001295444">
    <property type="component" value="Chromosome 11"/>
</dbReference>
<dbReference type="InterPro" id="IPR036595">
    <property type="entry name" value="A-macroglobulin_rcpt-bd_sf"/>
</dbReference>
<sequence length="1463" mass="160892">MICPILLLGFSLLAAINGGTAKPQYALSTPVLLKSDENATVCVNFVRLNESLHVFATVEVFKENYTIFDEEIPAADLMKCNEFKVPKIKSAAPVFLTFLATGSTLRFYERRSLVIDPLGNVYKVQTDKPLYKPSDTVRVRLISLNQKLEPVEEKYSAVYAVDPSGNRMFQWLNLESDHGIVSLEFTLLSDASLGHYRIEALRESGEQISQEVPVEEYVPPKYSVSIEAPSTVTVLDKTLSVNTTAKYTYEQGVPGTITGRLCRRYSSYYPGNACNRNPEGLCQSITGKTDSDGTFSTIIDLSNYQLDRSGLDLSFTLQMTMSEEGTGVQITETKYISITNLISRVSFDRQAMSRYYKRGLDFLVRINVVNASGQPLGGENIELQLNGVPIQNLTTGTDGSAEYLIDTSDILQTEIQIQALYKNTEQCYDSNFLTPTYSNDFFSATRFYSRSGSFIQVQAPREELLCGQSYDLKVQYVLSAEGVEGDARPSVFYQVLSKAKIVQNGQHSLPSSSALEGELTFSIAVSSDLAPGADVIVYMILLGEVIADSVKLNVEKCFKHQVSMNFSAEKGIPGSTVDLKVSAAPSSLCGLRVIDSSLLLLNPYQSITAETVYNSLRYNSLNGYYVSGYNVAPPALPCIDSNNQIIIEGIYYEPVSYPNEGDSFEVFRDIGLVFATNTTVHKPEVCGRFNGRPYNSPVLTLAATSLGREVVEFSDVSIGGSSAESVITVRNTFPEVWNFDITPVGETGTASITETVPGTITQWQFTGFCVSKDEGFGINKQPSTFNSLLPFFVDLSLPYSFVRTETLVLKAVVVSYLEQCIKVGIELGASEAFTATLKDGGQDICICPNERASYSWDMKANAIGVVSVNVTAWTSYFGATCNESASDTSQPFRKDTVIHTVIVEAEGLEDEITYSNFVSLEGNSVQIPISILLPANVVEGSVKSSLVIVGDLFGVSVTNLKSLIRLPTGCGEQNLATLMPLPFIVNYLNSTGNLTPDILAQAISYMETGYQRQLGYVRSDGSSSVFGGWNSPSSSWLDAQMFWTFENLKRFVFVDEAVQNRILLVLERTIDAQTGCFKPSGLLFNSALKGGAEDYVSFTAYVVSTLLQSNYPGGQTLLRGALKCLEDASRTEQSLYNRAVMYYAFKVAGNEERNQALIQQLQAEAIEEDGSIHWERLDKPKAKNTPFFYVQSPSAEVEIAAYILLGMAYGTNHSQEQKVYMAQMVRWLAKQQNSLGGYSSTADTVVAVQALAAFGFLFPTHNTTQQVQLSSDNGGIATFNIDQTNRLLVQKQPLDNKTQNYSLDVQGTGSCLIQVTTKYNTPISEENSAFLLSVNTSSDSCDNGVAYTYTIDLAVSYQGSKNQSNMAIVDVKMPSGYATVYSSIVQLRNKVSKVEQKNNHVIVYLESTYKGVLCDVTNAPRHFSFKVEITNFVQNLQPQYVSAYDYYEKDENGIAVLYHPCAA</sequence>
<evidence type="ECO:0000256" key="8">
    <source>
        <dbReference type="ARBA" id="ARBA00023180"/>
    </source>
</evidence>
<evidence type="ECO:0000256" key="9">
    <source>
        <dbReference type="SAM" id="SignalP"/>
    </source>
</evidence>
<dbReference type="SUPFAM" id="SSF49410">
    <property type="entry name" value="Alpha-macroglobulin receptor domain"/>
    <property type="match status" value="1"/>
</dbReference>
<dbReference type="SUPFAM" id="SSF48239">
    <property type="entry name" value="Terpenoid cyclases/Protein prenyltransferases"/>
    <property type="match status" value="1"/>
</dbReference>
<dbReference type="InterPro" id="IPR013783">
    <property type="entry name" value="Ig-like_fold"/>
</dbReference>
<evidence type="ECO:0000259" key="12">
    <source>
        <dbReference type="SMART" id="SM01361"/>
    </source>
</evidence>
<dbReference type="Gene3D" id="2.60.120.1540">
    <property type="match status" value="1"/>
</dbReference>
<dbReference type="InterPro" id="IPR008930">
    <property type="entry name" value="Terpenoid_cyclase/PrenylTrfase"/>
</dbReference>
<feature type="chain" id="PRO_5041959175" evidence="9">
    <location>
        <begin position="22"/>
        <end position="1463"/>
    </location>
</feature>
<dbReference type="InterPro" id="IPR009048">
    <property type="entry name" value="A-macroglobulin_rcpt-bd"/>
</dbReference>
<keyword evidence="3" id="KW-0964">Secreted</keyword>
<reference evidence="13" key="1">
    <citation type="submission" date="2022-03" db="EMBL/GenBank/DDBJ databases">
        <authorList>
            <person name="Alioto T."/>
            <person name="Alioto T."/>
            <person name="Gomez Garrido J."/>
        </authorList>
    </citation>
    <scope>NUCLEOTIDE SEQUENCE</scope>
</reference>
<dbReference type="SMART" id="SM01361">
    <property type="entry name" value="A2M_recep"/>
    <property type="match status" value="1"/>
</dbReference>
<dbReference type="Pfam" id="PF17789">
    <property type="entry name" value="MG4"/>
    <property type="match status" value="1"/>
</dbReference>
<comment type="subcellular location">
    <subcellularLocation>
        <location evidence="1">Secreted</location>
    </subcellularLocation>
</comment>
<dbReference type="GO" id="GO:0005615">
    <property type="term" value="C:extracellular space"/>
    <property type="evidence" value="ECO:0007669"/>
    <property type="project" value="InterPro"/>
</dbReference>
<evidence type="ECO:0000256" key="3">
    <source>
        <dbReference type="ARBA" id="ARBA00022525"/>
    </source>
</evidence>
<comment type="similarity">
    <text evidence="2">Belongs to the protease inhibitor I39 (alpha-2-macroglobulin) family.</text>
</comment>
<dbReference type="Pfam" id="PF07677">
    <property type="entry name" value="A2M_recep"/>
    <property type="match status" value="1"/>
</dbReference>
<dbReference type="InterPro" id="IPR001599">
    <property type="entry name" value="Macroglobln_a2"/>
</dbReference>
<dbReference type="InterPro" id="IPR002890">
    <property type="entry name" value="MG2"/>
</dbReference>
<dbReference type="Pfam" id="PF01835">
    <property type="entry name" value="MG2"/>
    <property type="match status" value="1"/>
</dbReference>
<dbReference type="Pfam" id="PF17791">
    <property type="entry name" value="MG3"/>
    <property type="match status" value="1"/>
</dbReference>
<dbReference type="Pfam" id="PF07703">
    <property type="entry name" value="A2M_BRD"/>
    <property type="match status" value="1"/>
</dbReference>
<evidence type="ECO:0000313" key="13">
    <source>
        <dbReference type="EMBL" id="CAH2323284.1"/>
    </source>
</evidence>
<evidence type="ECO:0000256" key="7">
    <source>
        <dbReference type="ARBA" id="ARBA00023157"/>
    </source>
</evidence>
<dbReference type="SMART" id="SM01419">
    <property type="entry name" value="Thiol-ester_cl"/>
    <property type="match status" value="1"/>
</dbReference>
<evidence type="ECO:0000259" key="10">
    <source>
        <dbReference type="SMART" id="SM01359"/>
    </source>
</evidence>
<dbReference type="SUPFAM" id="SSF81296">
    <property type="entry name" value="E set domains"/>
    <property type="match status" value="1"/>
</dbReference>
<dbReference type="InterPro" id="IPR011625">
    <property type="entry name" value="A2M_N_BRD"/>
</dbReference>
<accession>A0AAD1TFW0</accession>
<dbReference type="EMBL" id="OW240922">
    <property type="protein sequence ID" value="CAH2323284.1"/>
    <property type="molecule type" value="Genomic_DNA"/>
</dbReference>
<dbReference type="Gene3D" id="1.50.10.20">
    <property type="match status" value="1"/>
</dbReference>
<organism evidence="13 14">
    <name type="scientific">Pelobates cultripes</name>
    <name type="common">Western spadefoot toad</name>
    <dbReference type="NCBI Taxonomy" id="61616"/>
    <lineage>
        <taxon>Eukaryota</taxon>
        <taxon>Metazoa</taxon>
        <taxon>Chordata</taxon>
        <taxon>Craniata</taxon>
        <taxon>Vertebrata</taxon>
        <taxon>Euteleostomi</taxon>
        <taxon>Amphibia</taxon>
        <taxon>Batrachia</taxon>
        <taxon>Anura</taxon>
        <taxon>Pelobatoidea</taxon>
        <taxon>Pelobatidae</taxon>
        <taxon>Pelobates</taxon>
    </lineage>
</organism>
<feature type="signal peptide" evidence="9">
    <location>
        <begin position="1"/>
        <end position="21"/>
    </location>
</feature>
<keyword evidence="4" id="KW-0646">Protease inhibitor</keyword>
<dbReference type="SMART" id="SM01360">
    <property type="entry name" value="A2M"/>
    <property type="match status" value="1"/>
</dbReference>
<dbReference type="InterPro" id="IPR011626">
    <property type="entry name" value="Alpha-macroglobulin_TED"/>
</dbReference>
<feature type="domain" description="Alpha-2-macroglobulin" evidence="11">
    <location>
        <begin position="736"/>
        <end position="827"/>
    </location>
</feature>
<dbReference type="Gene3D" id="2.60.40.690">
    <property type="entry name" value="Alpha-macroglobulin, receptor-binding domain"/>
    <property type="match status" value="1"/>
</dbReference>
<dbReference type="Pfam" id="PF00207">
    <property type="entry name" value="A2M"/>
    <property type="match status" value="1"/>
</dbReference>
<dbReference type="PANTHER" id="PTHR11412:SF189">
    <property type="entry name" value="OVOSTATIN-LIKE ISOFORM X2"/>
    <property type="match status" value="1"/>
</dbReference>
<dbReference type="InterPro" id="IPR040839">
    <property type="entry name" value="MG4"/>
</dbReference>
<dbReference type="InterPro" id="IPR047565">
    <property type="entry name" value="Alpha-macroglob_thiol-ester_cl"/>
</dbReference>
<keyword evidence="6" id="KW-0722">Serine protease inhibitor</keyword>
<dbReference type="InterPro" id="IPR019742">
    <property type="entry name" value="MacrogloblnA2_CS"/>
</dbReference>
<evidence type="ECO:0000256" key="1">
    <source>
        <dbReference type="ARBA" id="ARBA00004613"/>
    </source>
</evidence>
<dbReference type="InterPro" id="IPR014756">
    <property type="entry name" value="Ig_E-set"/>
</dbReference>
<evidence type="ECO:0000256" key="6">
    <source>
        <dbReference type="ARBA" id="ARBA00022900"/>
    </source>
</evidence>
<evidence type="ECO:0000313" key="14">
    <source>
        <dbReference type="Proteomes" id="UP001295444"/>
    </source>
</evidence>
<dbReference type="Gene3D" id="2.60.40.1930">
    <property type="match status" value="2"/>
</dbReference>
<keyword evidence="5 9" id="KW-0732">Signal</keyword>
<dbReference type="InterPro" id="IPR041555">
    <property type="entry name" value="MG3"/>
</dbReference>
<evidence type="ECO:0000256" key="2">
    <source>
        <dbReference type="ARBA" id="ARBA00010952"/>
    </source>
</evidence>
<dbReference type="FunFam" id="2.60.40.1930:FF:000001">
    <property type="entry name" value="CD109 isoform 3"/>
    <property type="match status" value="1"/>
</dbReference>
<keyword evidence="8" id="KW-0325">Glycoprotein</keyword>
<name>A0AAD1TFW0_PELCU</name>